<reference evidence="1 2" key="1">
    <citation type="journal article" date="2022" name="DNA Res.">
        <title>Chromosomal-level genome assembly of the orchid tree Bauhinia variegata (Leguminosae; Cercidoideae) supports the allotetraploid origin hypothesis of Bauhinia.</title>
        <authorList>
            <person name="Zhong Y."/>
            <person name="Chen Y."/>
            <person name="Zheng D."/>
            <person name="Pang J."/>
            <person name="Liu Y."/>
            <person name="Luo S."/>
            <person name="Meng S."/>
            <person name="Qian L."/>
            <person name="Wei D."/>
            <person name="Dai S."/>
            <person name="Zhou R."/>
        </authorList>
    </citation>
    <scope>NUCLEOTIDE SEQUENCE [LARGE SCALE GENOMIC DNA]</scope>
    <source>
        <strain evidence="1">BV-YZ2020</strain>
    </source>
</reference>
<gene>
    <name evidence="1" type="ORF">L6164_037645</name>
</gene>
<name>A0ACB9KLF2_BAUVA</name>
<dbReference type="Proteomes" id="UP000828941">
    <property type="component" value="Chromosome 14"/>
</dbReference>
<sequence>MQLTKSKVKELMAILKDVESAQVNVAWLRSIFNEITENMDIINQHRAMQAEKMNSCRDVESLRKKLNSDLEILAQKEKEIADINIRMAETRDRLKELELKSSQLDKSMLSIKSKVENLDGLSLLDELM</sequence>
<keyword evidence="2" id="KW-1185">Reference proteome</keyword>
<protein>
    <submittedName>
        <fullName evidence="1">Uncharacterized protein</fullName>
    </submittedName>
</protein>
<comment type="caution">
    <text evidence="1">The sequence shown here is derived from an EMBL/GenBank/DDBJ whole genome shotgun (WGS) entry which is preliminary data.</text>
</comment>
<organism evidence="1 2">
    <name type="scientific">Bauhinia variegata</name>
    <name type="common">Purple orchid tree</name>
    <name type="synonym">Phanera variegata</name>
    <dbReference type="NCBI Taxonomy" id="167791"/>
    <lineage>
        <taxon>Eukaryota</taxon>
        <taxon>Viridiplantae</taxon>
        <taxon>Streptophyta</taxon>
        <taxon>Embryophyta</taxon>
        <taxon>Tracheophyta</taxon>
        <taxon>Spermatophyta</taxon>
        <taxon>Magnoliopsida</taxon>
        <taxon>eudicotyledons</taxon>
        <taxon>Gunneridae</taxon>
        <taxon>Pentapetalae</taxon>
        <taxon>rosids</taxon>
        <taxon>fabids</taxon>
        <taxon>Fabales</taxon>
        <taxon>Fabaceae</taxon>
        <taxon>Cercidoideae</taxon>
        <taxon>Cercideae</taxon>
        <taxon>Bauhiniinae</taxon>
        <taxon>Bauhinia</taxon>
    </lineage>
</organism>
<accession>A0ACB9KLF2</accession>
<dbReference type="EMBL" id="CM039439">
    <property type="protein sequence ID" value="KAI4297777.1"/>
    <property type="molecule type" value="Genomic_DNA"/>
</dbReference>
<evidence type="ECO:0000313" key="2">
    <source>
        <dbReference type="Proteomes" id="UP000828941"/>
    </source>
</evidence>
<proteinExistence type="predicted"/>
<evidence type="ECO:0000313" key="1">
    <source>
        <dbReference type="EMBL" id="KAI4297777.1"/>
    </source>
</evidence>